<sequence length="114" mass="13318">MGSTQCYYIPFQDKVAVTPSHSIRKKQQAKVYRCVQCAVGGSHVQVDVVEDEFQSNPCMLPHRCIPRRWVTSKVERFMYSRAQEIRKDPKYADSVVRKLWQDMLDSFPTMSDLE</sequence>
<dbReference type="EMBL" id="JARK01000013">
    <property type="protein sequence ID" value="EYC45917.1"/>
    <property type="molecule type" value="Genomic_DNA"/>
</dbReference>
<gene>
    <name evidence="1" type="primary">Acey_s0413.g1008</name>
    <name evidence="1" type="ORF">Y032_0413g1008</name>
</gene>
<name>A0A016X306_9BILA</name>
<comment type="caution">
    <text evidence="1">The sequence shown here is derived from an EMBL/GenBank/DDBJ whole genome shotgun (WGS) entry which is preliminary data.</text>
</comment>
<organism evidence="1 2">
    <name type="scientific">Ancylostoma ceylanicum</name>
    <dbReference type="NCBI Taxonomy" id="53326"/>
    <lineage>
        <taxon>Eukaryota</taxon>
        <taxon>Metazoa</taxon>
        <taxon>Ecdysozoa</taxon>
        <taxon>Nematoda</taxon>
        <taxon>Chromadorea</taxon>
        <taxon>Rhabditida</taxon>
        <taxon>Rhabditina</taxon>
        <taxon>Rhabditomorpha</taxon>
        <taxon>Strongyloidea</taxon>
        <taxon>Ancylostomatidae</taxon>
        <taxon>Ancylostomatinae</taxon>
        <taxon>Ancylostoma</taxon>
    </lineage>
</organism>
<accession>A0A016X306</accession>
<proteinExistence type="predicted"/>
<dbReference type="Proteomes" id="UP000024635">
    <property type="component" value="Unassembled WGS sequence"/>
</dbReference>
<keyword evidence="2" id="KW-1185">Reference proteome</keyword>
<evidence type="ECO:0000313" key="1">
    <source>
        <dbReference type="EMBL" id="EYC45917.1"/>
    </source>
</evidence>
<evidence type="ECO:0000313" key="2">
    <source>
        <dbReference type="Proteomes" id="UP000024635"/>
    </source>
</evidence>
<dbReference type="OrthoDB" id="5810745at2759"/>
<reference evidence="2" key="1">
    <citation type="journal article" date="2015" name="Nat. Genet.">
        <title>The genome and transcriptome of the zoonotic hookworm Ancylostoma ceylanicum identify infection-specific gene families.</title>
        <authorList>
            <person name="Schwarz E.M."/>
            <person name="Hu Y."/>
            <person name="Antoshechkin I."/>
            <person name="Miller M.M."/>
            <person name="Sternberg P.W."/>
            <person name="Aroian R.V."/>
        </authorList>
    </citation>
    <scope>NUCLEOTIDE SEQUENCE</scope>
    <source>
        <strain evidence="2">HY135</strain>
    </source>
</reference>
<protein>
    <submittedName>
        <fullName evidence="1">Uncharacterized protein</fullName>
    </submittedName>
</protein>
<dbReference type="AlphaFoldDB" id="A0A016X306"/>